<dbReference type="Proteomes" id="UP000291338">
    <property type="component" value="Unassembled WGS sequence"/>
</dbReference>
<protein>
    <submittedName>
        <fullName evidence="3">Uncharacterized protein</fullName>
    </submittedName>
</protein>
<gene>
    <name evidence="3" type="ORF">C1E23_01290</name>
</gene>
<dbReference type="PANTHER" id="PTHR12526">
    <property type="entry name" value="GLYCOSYLTRANSFERASE"/>
    <property type="match status" value="1"/>
</dbReference>
<dbReference type="AlphaFoldDB" id="A0A4Q7IUE5"/>
<dbReference type="SUPFAM" id="SSF53756">
    <property type="entry name" value="UDP-Glycosyltransferase/glycogen phosphorylase"/>
    <property type="match status" value="1"/>
</dbReference>
<sequence length="390" mass="44935">MNIVCVPFHDYKVALKEGFRTRDTHIYGSWEGVEKVEKIVILNRPTLMLESILGRRDKLTEGEVVYSSSQMNIVKVSSKTFVVDVLRWDIIGPVLKGKAYIPSLYWRSKDYFHKALQILEVHDFISYESSPLSKNLINYLHPRVKIFDGVDNFCKHESYQPLKGWLESEYQEIISNYENVYFNSRDSISYFNSSKKSNVEFIANGVDFERFKATYPKPSQLESIPGKVAIYAGKMQSMFDVDLVKECASKYPDISWVFLGKVLEGNIDSKFDNFENVFFLGDIHYDELPAYITNADLCIIPYRIEKQHGGDPIKFYEYLASGLPIVSTNIGEIAQYSNELDVFVVEKNDFVVSISKAIRCEKNITRTLPNNMTWSSKSEYMVNKALLNKS</sequence>
<dbReference type="PANTHER" id="PTHR12526:SF629">
    <property type="entry name" value="TEICHURONIC ACID BIOSYNTHESIS GLYCOSYLTRANSFERASE TUAH-RELATED"/>
    <property type="match status" value="1"/>
</dbReference>
<name>A0A4Q7IUE5_9GAMM</name>
<dbReference type="GO" id="GO:0016757">
    <property type="term" value="F:glycosyltransferase activity"/>
    <property type="evidence" value="ECO:0007669"/>
    <property type="project" value="UniProtKB-KW"/>
</dbReference>
<evidence type="ECO:0000256" key="1">
    <source>
        <dbReference type="ARBA" id="ARBA00022676"/>
    </source>
</evidence>
<proteinExistence type="predicted"/>
<organism evidence="3 4">
    <name type="scientific">Pseudoalteromonas phenolica</name>
    <dbReference type="NCBI Taxonomy" id="161398"/>
    <lineage>
        <taxon>Bacteria</taxon>
        <taxon>Pseudomonadati</taxon>
        <taxon>Pseudomonadota</taxon>
        <taxon>Gammaproteobacteria</taxon>
        <taxon>Alteromonadales</taxon>
        <taxon>Pseudoalteromonadaceae</taxon>
        <taxon>Pseudoalteromonas</taxon>
    </lineage>
</organism>
<comment type="caution">
    <text evidence="3">The sequence shown here is derived from an EMBL/GenBank/DDBJ whole genome shotgun (WGS) entry which is preliminary data.</text>
</comment>
<dbReference type="Pfam" id="PF13692">
    <property type="entry name" value="Glyco_trans_1_4"/>
    <property type="match status" value="1"/>
</dbReference>
<accession>A0A4Q7IUE5</accession>
<evidence type="ECO:0000313" key="3">
    <source>
        <dbReference type="EMBL" id="RZQ54947.1"/>
    </source>
</evidence>
<evidence type="ECO:0000256" key="2">
    <source>
        <dbReference type="ARBA" id="ARBA00022679"/>
    </source>
</evidence>
<dbReference type="RefSeq" id="WP_130253838.1">
    <property type="nucleotide sequence ID" value="NZ_PPSX01000005.1"/>
</dbReference>
<dbReference type="EMBL" id="PPSX01000005">
    <property type="protein sequence ID" value="RZQ54947.1"/>
    <property type="molecule type" value="Genomic_DNA"/>
</dbReference>
<keyword evidence="2" id="KW-0808">Transferase</keyword>
<keyword evidence="1" id="KW-0328">Glycosyltransferase</keyword>
<reference evidence="3 4" key="1">
    <citation type="submission" date="2018-01" db="EMBL/GenBank/DDBJ databases">
        <title>Co-occurrence of chitin degradation, pigmentation and bioactivity in marine Pseudoalteromonas.</title>
        <authorList>
            <person name="Paulsen S."/>
            <person name="Gram L."/>
            <person name="Machado H."/>
        </authorList>
    </citation>
    <scope>NUCLEOTIDE SEQUENCE [LARGE SCALE GENOMIC DNA]</scope>
    <source>
        <strain evidence="3 4">S3898</strain>
    </source>
</reference>
<evidence type="ECO:0000313" key="4">
    <source>
        <dbReference type="Proteomes" id="UP000291338"/>
    </source>
</evidence>
<dbReference type="Gene3D" id="3.40.50.2000">
    <property type="entry name" value="Glycogen Phosphorylase B"/>
    <property type="match status" value="1"/>
</dbReference>